<keyword evidence="2" id="KW-0238">DNA-binding</keyword>
<dbReference type="GeneID" id="75916019"/>
<comment type="subcellular location">
    <subcellularLocation>
        <location evidence="1">Nucleus</location>
    </subcellularLocation>
</comment>
<dbReference type="PANTHER" id="PTHR13989">
    <property type="entry name" value="REPLICATION PROTEIN A-RELATED"/>
    <property type="match status" value="1"/>
</dbReference>
<keyword evidence="3" id="KW-0539">Nucleus</keyword>
<evidence type="ECO:0000313" key="5">
    <source>
        <dbReference type="Proteomes" id="UP001206595"/>
    </source>
</evidence>
<dbReference type="Proteomes" id="UP001206595">
    <property type="component" value="Unassembled WGS sequence"/>
</dbReference>
<keyword evidence="5" id="KW-1185">Reference proteome</keyword>
<evidence type="ECO:0000256" key="2">
    <source>
        <dbReference type="ARBA" id="ARBA00023125"/>
    </source>
</evidence>
<dbReference type="PANTHER" id="PTHR13989:SF16">
    <property type="entry name" value="REPLICATION PROTEIN A2"/>
    <property type="match status" value="1"/>
</dbReference>
<evidence type="ECO:0000313" key="4">
    <source>
        <dbReference type="EMBL" id="KAI8577666.1"/>
    </source>
</evidence>
<dbReference type="AlphaFoldDB" id="A0AAD5HCL1"/>
<evidence type="ECO:0000256" key="3">
    <source>
        <dbReference type="ARBA" id="ARBA00023242"/>
    </source>
</evidence>
<dbReference type="RefSeq" id="XP_051442670.1">
    <property type="nucleotide sequence ID" value="XM_051590676.1"/>
</dbReference>
<dbReference type="InterPro" id="IPR040260">
    <property type="entry name" value="RFA2-like"/>
</dbReference>
<sequence>MSCLLVFISDIFNAIPHKTDSDSGFRFELELNDSPSVEFQNVRICGTIVETKVSPIPDEYQVFDTEQESIVPTEFTIDDGTATISIICPPRIRNRGDAELLKVGSIVTVIGRTQIQNGCRLVHCIGFNIHADPTQEVVHSLRVMQMRKFHYKSVKKDHIFASQVSASSQSCSLRRRGVQVMPIASPAKPQDMDRSLTELGSKRKEPATDENYDDSFLVTEELDTLMNQIDKKPKLEPSSAISEDYNFGYSSQGLLPVGKDITQQIMNMIKEDGATLKDFVLAGLDFEQVEDLLAYLLNTGQIYEREGRYHLL</sequence>
<reference evidence="4" key="1">
    <citation type="submission" date="2021-06" db="EMBL/GenBank/DDBJ databases">
        <authorList>
            <consortium name="DOE Joint Genome Institute"/>
            <person name="Mondo S.J."/>
            <person name="Amses K.R."/>
            <person name="Simmons D.R."/>
            <person name="Longcore J.E."/>
            <person name="Seto K."/>
            <person name="Alves G.H."/>
            <person name="Bonds A.E."/>
            <person name="Quandt C.A."/>
            <person name="Davis W.J."/>
            <person name="Chang Y."/>
            <person name="Letcher P.M."/>
            <person name="Powell M.J."/>
            <person name="Kuo A."/>
            <person name="Labutti K."/>
            <person name="Pangilinan J."/>
            <person name="Andreopoulos W."/>
            <person name="Tritt A."/>
            <person name="Riley R."/>
            <person name="Hundley H."/>
            <person name="Johnson J."/>
            <person name="Lipzen A."/>
            <person name="Barry K."/>
            <person name="Berbee M.L."/>
            <person name="Buchler N.E."/>
            <person name="Grigoriev I.V."/>
            <person name="Spatafora J.W."/>
            <person name="Stajich J.E."/>
            <person name="James T.Y."/>
        </authorList>
    </citation>
    <scope>NUCLEOTIDE SEQUENCE</scope>
    <source>
        <strain evidence="4">AG</strain>
    </source>
</reference>
<dbReference type="GO" id="GO:0003677">
    <property type="term" value="F:DNA binding"/>
    <property type="evidence" value="ECO:0007669"/>
    <property type="project" value="UniProtKB-KW"/>
</dbReference>
<organism evidence="4 5">
    <name type="scientific">Umbelopsis ramanniana AG</name>
    <dbReference type="NCBI Taxonomy" id="1314678"/>
    <lineage>
        <taxon>Eukaryota</taxon>
        <taxon>Fungi</taxon>
        <taxon>Fungi incertae sedis</taxon>
        <taxon>Mucoromycota</taxon>
        <taxon>Mucoromycotina</taxon>
        <taxon>Umbelopsidomycetes</taxon>
        <taxon>Umbelopsidales</taxon>
        <taxon>Umbelopsidaceae</taxon>
        <taxon>Umbelopsis</taxon>
    </lineage>
</organism>
<evidence type="ECO:0000256" key="1">
    <source>
        <dbReference type="ARBA" id="ARBA00004123"/>
    </source>
</evidence>
<accession>A0AAD5HCL1</accession>
<proteinExistence type="predicted"/>
<protein>
    <submittedName>
        <fullName evidence="4">Uncharacterized protein</fullName>
    </submittedName>
</protein>
<dbReference type="EMBL" id="MU620938">
    <property type="protein sequence ID" value="KAI8577666.1"/>
    <property type="molecule type" value="Genomic_DNA"/>
</dbReference>
<dbReference type="GO" id="GO:0005634">
    <property type="term" value="C:nucleus"/>
    <property type="evidence" value="ECO:0007669"/>
    <property type="project" value="UniProtKB-SubCell"/>
</dbReference>
<dbReference type="InterPro" id="IPR012340">
    <property type="entry name" value="NA-bd_OB-fold"/>
</dbReference>
<name>A0AAD5HCL1_UMBRA</name>
<comment type="caution">
    <text evidence="4">The sequence shown here is derived from an EMBL/GenBank/DDBJ whole genome shotgun (WGS) entry which is preliminary data.</text>
</comment>
<dbReference type="Gene3D" id="2.40.50.140">
    <property type="entry name" value="Nucleic acid-binding proteins"/>
    <property type="match status" value="1"/>
</dbReference>
<gene>
    <name evidence="4" type="ORF">K450DRAFT_251180</name>
</gene>
<reference evidence="4" key="2">
    <citation type="journal article" date="2022" name="Proc. Natl. Acad. Sci. U.S.A.">
        <title>Diploid-dominant life cycles characterize the early evolution of Fungi.</title>
        <authorList>
            <person name="Amses K.R."/>
            <person name="Simmons D.R."/>
            <person name="Longcore J.E."/>
            <person name="Mondo S.J."/>
            <person name="Seto K."/>
            <person name="Jeronimo G.H."/>
            <person name="Bonds A.E."/>
            <person name="Quandt C.A."/>
            <person name="Davis W.J."/>
            <person name="Chang Y."/>
            <person name="Federici B.A."/>
            <person name="Kuo A."/>
            <person name="LaButti K."/>
            <person name="Pangilinan J."/>
            <person name="Andreopoulos W."/>
            <person name="Tritt A."/>
            <person name="Riley R."/>
            <person name="Hundley H."/>
            <person name="Johnson J."/>
            <person name="Lipzen A."/>
            <person name="Barry K."/>
            <person name="Lang B.F."/>
            <person name="Cuomo C.A."/>
            <person name="Buchler N.E."/>
            <person name="Grigoriev I.V."/>
            <person name="Spatafora J.W."/>
            <person name="Stajich J.E."/>
            <person name="James T.Y."/>
        </authorList>
    </citation>
    <scope>NUCLEOTIDE SEQUENCE</scope>
    <source>
        <strain evidence="4">AG</strain>
    </source>
</reference>